<dbReference type="OrthoDB" id="9807950at2"/>
<dbReference type="PRINTS" id="PR00950">
    <property type="entry name" value="TYPE3IMSPROT"/>
</dbReference>
<comment type="subcellular location">
    <subcellularLocation>
        <location evidence="1">Cell membrane</location>
        <topology evidence="1">Multi-pass membrane protein</topology>
    </subcellularLocation>
</comment>
<evidence type="ECO:0000256" key="10">
    <source>
        <dbReference type="ARBA" id="ARBA00023136"/>
    </source>
</evidence>
<dbReference type="GO" id="GO:0005886">
    <property type="term" value="C:plasma membrane"/>
    <property type="evidence" value="ECO:0007669"/>
    <property type="project" value="UniProtKB-SubCell"/>
</dbReference>
<evidence type="ECO:0000256" key="3">
    <source>
        <dbReference type="ARBA" id="ARBA00021622"/>
    </source>
</evidence>
<comment type="function">
    <text evidence="12 13">Required for formation of the rod structure in the basal body of the flagellar apparatus. Together with FliI and FliH, may constitute the export apparatus of flagellin.</text>
</comment>
<feature type="transmembrane region" description="Helical" evidence="13">
    <location>
        <begin position="92"/>
        <end position="117"/>
    </location>
</feature>
<keyword evidence="15" id="KW-0966">Cell projection</keyword>
<dbReference type="PANTHER" id="PTHR30531">
    <property type="entry name" value="FLAGELLAR BIOSYNTHETIC PROTEIN FLHB"/>
    <property type="match status" value="1"/>
</dbReference>
<dbReference type="FunCoup" id="D1C195">
    <property type="interactions" value="83"/>
</dbReference>
<organism evidence="15 16">
    <name type="scientific">Sphaerobacter thermophilus (strain ATCC 49802 / DSM 20745 / KCCM 41009 / NCIMB 13125 / S 6022)</name>
    <dbReference type="NCBI Taxonomy" id="479434"/>
    <lineage>
        <taxon>Bacteria</taxon>
        <taxon>Pseudomonadati</taxon>
        <taxon>Thermomicrobiota</taxon>
        <taxon>Thermomicrobia</taxon>
        <taxon>Sphaerobacterales</taxon>
        <taxon>Sphaerobacterineae</taxon>
        <taxon>Sphaerobacteraceae</taxon>
        <taxon>Sphaerobacter</taxon>
    </lineage>
</organism>
<evidence type="ECO:0000256" key="4">
    <source>
        <dbReference type="ARBA" id="ARBA00022448"/>
    </source>
</evidence>
<name>D1C195_SPHTD</name>
<proteinExistence type="inferred from homology"/>
<feature type="region of interest" description="Disordered" evidence="14">
    <location>
        <begin position="1"/>
        <end position="25"/>
    </location>
</feature>
<dbReference type="NCBIfam" id="TIGR00328">
    <property type="entry name" value="flhB"/>
    <property type="match status" value="1"/>
</dbReference>
<keyword evidence="7 13" id="KW-1005">Bacterial flagellum biogenesis</keyword>
<comment type="similarity">
    <text evidence="2 13">Belongs to the type III secretion exporter family.</text>
</comment>
<feature type="compositionally biased region" description="Basic and acidic residues" evidence="14">
    <location>
        <begin position="1"/>
        <end position="22"/>
    </location>
</feature>
<dbReference type="HOGENOM" id="CLU_041013_1_2_0"/>
<keyword evidence="5 13" id="KW-1003">Cell membrane</keyword>
<gene>
    <name evidence="13" type="primary">flhB</name>
    <name evidence="15" type="ordered locus">Sthe_0574</name>
</gene>
<dbReference type="Proteomes" id="UP000002027">
    <property type="component" value="Chromosome 1"/>
</dbReference>
<dbReference type="GO" id="GO:0009306">
    <property type="term" value="P:protein secretion"/>
    <property type="evidence" value="ECO:0007669"/>
    <property type="project" value="InterPro"/>
</dbReference>
<evidence type="ECO:0000256" key="2">
    <source>
        <dbReference type="ARBA" id="ARBA00010690"/>
    </source>
</evidence>
<dbReference type="RefSeq" id="WP_012871059.1">
    <property type="nucleotide sequence ID" value="NC_013523.1"/>
</dbReference>
<evidence type="ECO:0000256" key="6">
    <source>
        <dbReference type="ARBA" id="ARBA00022692"/>
    </source>
</evidence>
<dbReference type="AlphaFoldDB" id="D1C195"/>
<dbReference type="Pfam" id="PF01312">
    <property type="entry name" value="Bac_export_2"/>
    <property type="match status" value="1"/>
</dbReference>
<comment type="caution">
    <text evidence="13">Lacks conserved residue(s) required for the propagation of feature annotation.</text>
</comment>
<dbReference type="Gene3D" id="6.10.250.2080">
    <property type="match status" value="1"/>
</dbReference>
<dbReference type="KEGG" id="sti:Sthe_0574"/>
<evidence type="ECO:0000313" key="16">
    <source>
        <dbReference type="Proteomes" id="UP000002027"/>
    </source>
</evidence>
<dbReference type="GO" id="GO:0044780">
    <property type="term" value="P:bacterial-type flagellum assembly"/>
    <property type="evidence" value="ECO:0007669"/>
    <property type="project" value="InterPro"/>
</dbReference>
<sequence>MAEERTERATPKRRQDARRQGDVPRSAELSAAAGLLGALAFLQWYGGQAAGALTGYFRGTFGGLSPSDLTPLAIQNLAWESGMVFARVVGPLVAVVLVVGIAAGVAQTGPVFALAALKPDFKRINPAAGLKRIFSRRGAFETFKALVKLVIIAALTYPVLRAEVAHFASLTGAHPVSIAEAVGRTLVKVGLRAAGAFFILALADYAFQRWEYERRLRMTRQELREELRQIEGNPELKSRIRQLQRQLARGRMMHAVPKATVVVTNPTHLAVAIRYEMRTMPAPVVVAKGSGLTAERIKQIAREHAVPVVENKPLAQALYRMADVGAEIPVALYEAVADVIAYVYRLRTRPAWGTGSEQGTW</sequence>
<evidence type="ECO:0000256" key="5">
    <source>
        <dbReference type="ARBA" id="ARBA00022475"/>
    </source>
</evidence>
<evidence type="ECO:0000256" key="11">
    <source>
        <dbReference type="ARBA" id="ARBA00023225"/>
    </source>
</evidence>
<evidence type="ECO:0000256" key="14">
    <source>
        <dbReference type="SAM" id="MobiDB-lite"/>
    </source>
</evidence>
<keyword evidence="4 13" id="KW-0813">Transport</keyword>
<evidence type="ECO:0000256" key="1">
    <source>
        <dbReference type="ARBA" id="ARBA00004651"/>
    </source>
</evidence>
<dbReference type="InterPro" id="IPR006136">
    <property type="entry name" value="FlhB"/>
</dbReference>
<keyword evidence="15" id="KW-0282">Flagellum</keyword>
<accession>D1C195</accession>
<dbReference type="EMBL" id="CP001823">
    <property type="protein sequence ID" value="ACZ38012.1"/>
    <property type="molecule type" value="Genomic_DNA"/>
</dbReference>
<reference evidence="15 16" key="2">
    <citation type="journal article" date="2010" name="Stand. Genomic Sci.">
        <title>Complete genome sequence of Desulfohalobium retbaense type strain (HR(100)).</title>
        <authorList>
            <person name="Spring S."/>
            <person name="Nolan M."/>
            <person name="Lapidus A."/>
            <person name="Glavina Del Rio T."/>
            <person name="Copeland A."/>
            <person name="Tice H."/>
            <person name="Cheng J.F."/>
            <person name="Lucas S."/>
            <person name="Land M."/>
            <person name="Chen F."/>
            <person name="Bruce D."/>
            <person name="Goodwin L."/>
            <person name="Pitluck S."/>
            <person name="Ivanova N."/>
            <person name="Mavromatis K."/>
            <person name="Mikhailova N."/>
            <person name="Pati A."/>
            <person name="Chen A."/>
            <person name="Palaniappan K."/>
            <person name="Hauser L."/>
            <person name="Chang Y.J."/>
            <person name="Jeffries C.D."/>
            <person name="Munk C."/>
            <person name="Kiss H."/>
            <person name="Chain P."/>
            <person name="Han C."/>
            <person name="Brettin T."/>
            <person name="Detter J.C."/>
            <person name="Schuler E."/>
            <person name="Goker M."/>
            <person name="Rohde M."/>
            <person name="Bristow J."/>
            <person name="Eisen J.A."/>
            <person name="Markowitz V."/>
            <person name="Hugenholtz P."/>
            <person name="Kyrpides N.C."/>
            <person name="Klenk H.P."/>
        </authorList>
    </citation>
    <scope>NUCLEOTIDE SEQUENCE [LARGE SCALE GENOMIC DNA]</scope>
    <source>
        <strain evidence="16">ATCC 49802 / DSM 20745 / S 6022</strain>
    </source>
</reference>
<keyword evidence="15" id="KW-0969">Cilium</keyword>
<evidence type="ECO:0000256" key="8">
    <source>
        <dbReference type="ARBA" id="ARBA00022927"/>
    </source>
</evidence>
<keyword evidence="6 13" id="KW-0812">Transmembrane</keyword>
<keyword evidence="11 13" id="KW-1006">Bacterial flagellum protein export</keyword>
<dbReference type="MEROPS" id="N06.A01"/>
<dbReference type="SUPFAM" id="SSF160544">
    <property type="entry name" value="EscU C-terminal domain-like"/>
    <property type="match status" value="1"/>
</dbReference>
<keyword evidence="10 13" id="KW-0472">Membrane</keyword>
<dbReference type="InterPro" id="IPR006135">
    <property type="entry name" value="T3SS_substrate_exporter"/>
</dbReference>
<dbReference type="Gene3D" id="3.40.1690.10">
    <property type="entry name" value="secretion proteins EscU"/>
    <property type="match status" value="1"/>
</dbReference>
<keyword evidence="9 13" id="KW-1133">Transmembrane helix</keyword>
<evidence type="ECO:0000256" key="12">
    <source>
        <dbReference type="ARBA" id="ARBA00025078"/>
    </source>
</evidence>
<dbReference type="InterPro" id="IPR029025">
    <property type="entry name" value="T3SS_substrate_exporter_C"/>
</dbReference>
<evidence type="ECO:0000256" key="7">
    <source>
        <dbReference type="ARBA" id="ARBA00022795"/>
    </source>
</evidence>
<evidence type="ECO:0000313" key="15">
    <source>
        <dbReference type="EMBL" id="ACZ38012.1"/>
    </source>
</evidence>
<protein>
    <recommendedName>
        <fullName evidence="3 13">Flagellar biosynthetic protein FlhB</fullName>
    </recommendedName>
</protein>
<dbReference type="PANTHER" id="PTHR30531:SF12">
    <property type="entry name" value="FLAGELLAR BIOSYNTHETIC PROTEIN FLHB"/>
    <property type="match status" value="1"/>
</dbReference>
<evidence type="ECO:0000256" key="9">
    <source>
        <dbReference type="ARBA" id="ARBA00022989"/>
    </source>
</evidence>
<dbReference type="eggNOG" id="COG1377">
    <property type="taxonomic scope" value="Bacteria"/>
</dbReference>
<keyword evidence="8 13" id="KW-0653">Protein transport</keyword>
<dbReference type="InParanoid" id="D1C195"/>
<evidence type="ECO:0000256" key="13">
    <source>
        <dbReference type="RuleBase" id="RU364091"/>
    </source>
</evidence>
<keyword evidence="16" id="KW-1185">Reference proteome</keyword>
<dbReference type="STRING" id="479434.Sthe_0574"/>
<reference evidence="16" key="1">
    <citation type="submission" date="2009-11" db="EMBL/GenBank/DDBJ databases">
        <title>The complete chromosome 1 of Sphaerobacter thermophilus DSM 20745.</title>
        <authorList>
            <person name="Lucas S."/>
            <person name="Copeland A."/>
            <person name="Lapidus A."/>
            <person name="Glavina del Rio T."/>
            <person name="Dalin E."/>
            <person name="Tice H."/>
            <person name="Bruce D."/>
            <person name="Goodwin L."/>
            <person name="Pitluck S."/>
            <person name="Kyrpides N."/>
            <person name="Mavromatis K."/>
            <person name="Ivanova N."/>
            <person name="Mikhailova N."/>
            <person name="LaButti K.M."/>
            <person name="Clum A."/>
            <person name="Sun H.I."/>
            <person name="Brettin T."/>
            <person name="Detter J.C."/>
            <person name="Han C."/>
            <person name="Larimer F."/>
            <person name="Land M."/>
            <person name="Hauser L."/>
            <person name="Markowitz V."/>
            <person name="Cheng J.F."/>
            <person name="Hugenholtz P."/>
            <person name="Woyke T."/>
            <person name="Wu D."/>
            <person name="Steenblock K."/>
            <person name="Schneider S."/>
            <person name="Pukall R."/>
            <person name="Goeker M."/>
            <person name="Klenk H.P."/>
            <person name="Eisen J.A."/>
        </authorList>
    </citation>
    <scope>NUCLEOTIDE SEQUENCE [LARGE SCALE GENOMIC DNA]</scope>
    <source>
        <strain evidence="16">ATCC 49802 / DSM 20745 / S 6022</strain>
    </source>
</reference>